<name>A0ABN3VBV4_9PSEU</name>
<feature type="transmembrane region" description="Helical" evidence="1">
    <location>
        <begin position="131"/>
        <end position="153"/>
    </location>
</feature>
<protein>
    <recommendedName>
        <fullName evidence="4">PH domain-containing protein</fullName>
    </recommendedName>
</protein>
<feature type="transmembrane region" description="Helical" evidence="1">
    <location>
        <begin position="103"/>
        <end position="125"/>
    </location>
</feature>
<evidence type="ECO:0000313" key="3">
    <source>
        <dbReference type="Proteomes" id="UP001500979"/>
    </source>
</evidence>
<dbReference type="EMBL" id="BAAAUX010000012">
    <property type="protein sequence ID" value="GAA2790214.1"/>
    <property type="molecule type" value="Genomic_DNA"/>
</dbReference>
<comment type="caution">
    <text evidence="2">The sequence shown here is derived from an EMBL/GenBank/DDBJ whole genome shotgun (WGS) entry which is preliminary data.</text>
</comment>
<accession>A0ABN3VBV4</accession>
<gene>
    <name evidence="2" type="ORF">GCM10010470_26110</name>
</gene>
<evidence type="ECO:0000313" key="2">
    <source>
        <dbReference type="EMBL" id="GAA2790214.1"/>
    </source>
</evidence>
<evidence type="ECO:0008006" key="4">
    <source>
        <dbReference type="Google" id="ProtNLM"/>
    </source>
</evidence>
<reference evidence="2 3" key="1">
    <citation type="journal article" date="2019" name="Int. J. Syst. Evol. Microbiol.">
        <title>The Global Catalogue of Microorganisms (GCM) 10K type strain sequencing project: providing services to taxonomists for standard genome sequencing and annotation.</title>
        <authorList>
            <consortium name="The Broad Institute Genomics Platform"/>
            <consortium name="The Broad Institute Genome Sequencing Center for Infectious Disease"/>
            <person name="Wu L."/>
            <person name="Ma J."/>
        </authorList>
    </citation>
    <scope>NUCLEOTIDE SEQUENCE [LARGE SCALE GENOMIC DNA]</scope>
    <source>
        <strain evidence="2 3">JCM 9383</strain>
    </source>
</reference>
<sequence length="270" mass="29575">MNSTRAPWPEQWSARPPRAARLVTAAFLVLCAAALAIAIRNQLTNWSSGFRYMLVFALIFAELAVLVFDAKLRPRKAGARPLRTKAADDATMALEMPYSRVQFTLFVLLSLTTAAPFVLGVVGALEIGHPQVGRAVLLGIAALVPLSLPVVMLKGSFAPGKVRLSPAGIHHRGWTHESFLPWGDVAEIRPLHRDGPEIWISGRPGASWRRRQIARIWHEDKLPEVPALRIPGRDLAGDPAVLLALLRHYQDNPASRPELATDRAKQALGA</sequence>
<evidence type="ECO:0000256" key="1">
    <source>
        <dbReference type="SAM" id="Phobius"/>
    </source>
</evidence>
<feature type="transmembrane region" description="Helical" evidence="1">
    <location>
        <begin position="48"/>
        <end position="68"/>
    </location>
</feature>
<keyword evidence="1" id="KW-0472">Membrane</keyword>
<keyword evidence="1" id="KW-0812">Transmembrane</keyword>
<organism evidence="2 3">
    <name type="scientific">Saccharopolyspora taberi</name>
    <dbReference type="NCBI Taxonomy" id="60895"/>
    <lineage>
        <taxon>Bacteria</taxon>
        <taxon>Bacillati</taxon>
        <taxon>Actinomycetota</taxon>
        <taxon>Actinomycetes</taxon>
        <taxon>Pseudonocardiales</taxon>
        <taxon>Pseudonocardiaceae</taxon>
        <taxon>Saccharopolyspora</taxon>
    </lineage>
</organism>
<dbReference type="RefSeq" id="WP_344679881.1">
    <property type="nucleotide sequence ID" value="NZ_BAAAUX010000012.1"/>
</dbReference>
<dbReference type="Proteomes" id="UP001500979">
    <property type="component" value="Unassembled WGS sequence"/>
</dbReference>
<keyword evidence="3" id="KW-1185">Reference proteome</keyword>
<proteinExistence type="predicted"/>
<keyword evidence="1" id="KW-1133">Transmembrane helix</keyword>